<accession>A0A8J4BA32</accession>
<protein>
    <recommendedName>
        <fullName evidence="1">Amidase domain-containing protein</fullName>
    </recommendedName>
</protein>
<gene>
    <name evidence="2" type="ORF">Vafri_10366</name>
</gene>
<feature type="domain" description="Amidase" evidence="1">
    <location>
        <begin position="48"/>
        <end position="500"/>
    </location>
</feature>
<dbReference type="EMBL" id="BNCO01000019">
    <property type="protein sequence ID" value="GIL54636.1"/>
    <property type="molecule type" value="Genomic_DNA"/>
</dbReference>
<name>A0A8J4BA32_9CHLO</name>
<organism evidence="2 3">
    <name type="scientific">Volvox africanus</name>
    <dbReference type="NCBI Taxonomy" id="51714"/>
    <lineage>
        <taxon>Eukaryota</taxon>
        <taxon>Viridiplantae</taxon>
        <taxon>Chlorophyta</taxon>
        <taxon>core chlorophytes</taxon>
        <taxon>Chlorophyceae</taxon>
        <taxon>CS clade</taxon>
        <taxon>Chlamydomonadales</taxon>
        <taxon>Volvocaceae</taxon>
        <taxon>Volvox</taxon>
    </lineage>
</organism>
<keyword evidence="3" id="KW-1185">Reference proteome</keyword>
<dbReference type="PANTHER" id="PTHR11895:SF169">
    <property type="entry name" value="GLUTAMYL-TRNA(GLN) AMIDOTRANSFERASE"/>
    <property type="match status" value="1"/>
</dbReference>
<dbReference type="AlphaFoldDB" id="A0A8J4BA32"/>
<dbReference type="GO" id="GO:0003824">
    <property type="term" value="F:catalytic activity"/>
    <property type="evidence" value="ECO:0007669"/>
    <property type="project" value="InterPro"/>
</dbReference>
<dbReference type="Gene3D" id="3.90.1300.10">
    <property type="entry name" value="Amidase signature (AS) domain"/>
    <property type="match status" value="1"/>
</dbReference>
<evidence type="ECO:0000313" key="2">
    <source>
        <dbReference type="EMBL" id="GIL54636.1"/>
    </source>
</evidence>
<sequence length="540" mass="55965">MLPETLDLATIRAAYASGKCTPTELITALYPRFIAAGDIFLYLSPLDELLVRCAKLESQAEAQRGSLWGVPFGIKDNIDIVTMPTTAACPAFSYMPEGNAPAIDALLAEGGIAVGKTNMDQFAAGLVGTRTPSLKCPRSPFDARFISGGSSSGSAAAVGQGLLCFALGTDTAGSGRVPAGLCGCVGLKATVGSVSTVGVVPACASLDCLTVFTCNVADGVEVMRVMQSGSAGKQDVWRRPPPALAPSAMPPTAGFRFGVPSREHLDWSSPGGEALASVCAAEFDAAIARLEAVGGQCVPVDFSPLMEVAAMLYGTSFVAERYSGIRAFLEKGKPFTAAVTAGKGVGECQTAVVADERLLPVTRHIISGTGKFTAADVYDHLALMAVLRANALDELSRVDLLLVPTALTHWTVAEVAEEECAATPSWSRNAKLGRFTNFVNLLDMCGIAIPSGLVSYDAATLSEGASDSERRRAAHLAATGPTSVTLPFGVTLLTKAWRDEWLWGIATKFEALAGLKCGPMGHGVTPPAVNVTAAGEASAK</sequence>
<reference evidence="2" key="1">
    <citation type="journal article" date="2021" name="Proc. Natl. Acad. Sci. U.S.A.">
        <title>Three genomes in the algal genus Volvox reveal the fate of a haploid sex-determining region after a transition to homothallism.</title>
        <authorList>
            <person name="Yamamoto K."/>
            <person name="Hamaji T."/>
            <person name="Kawai-Toyooka H."/>
            <person name="Matsuzaki R."/>
            <person name="Takahashi F."/>
            <person name="Nishimura Y."/>
            <person name="Kawachi M."/>
            <person name="Noguchi H."/>
            <person name="Minakuchi Y."/>
            <person name="Umen J.G."/>
            <person name="Toyoda A."/>
            <person name="Nozaki H."/>
        </authorList>
    </citation>
    <scope>NUCLEOTIDE SEQUENCE</scope>
    <source>
        <strain evidence="2">NIES-3780</strain>
    </source>
</reference>
<evidence type="ECO:0000313" key="3">
    <source>
        <dbReference type="Proteomes" id="UP000747399"/>
    </source>
</evidence>
<dbReference type="InterPro" id="IPR000120">
    <property type="entry name" value="Amidase"/>
</dbReference>
<evidence type="ECO:0000259" key="1">
    <source>
        <dbReference type="Pfam" id="PF01425"/>
    </source>
</evidence>
<dbReference type="Gene3D" id="1.20.58.1700">
    <property type="match status" value="1"/>
</dbReference>
<dbReference type="InterPro" id="IPR023631">
    <property type="entry name" value="Amidase_dom"/>
</dbReference>
<dbReference type="PANTHER" id="PTHR11895">
    <property type="entry name" value="TRANSAMIDASE"/>
    <property type="match status" value="1"/>
</dbReference>
<comment type="caution">
    <text evidence="2">The sequence shown here is derived from an EMBL/GenBank/DDBJ whole genome shotgun (WGS) entry which is preliminary data.</text>
</comment>
<dbReference type="Pfam" id="PF01425">
    <property type="entry name" value="Amidase"/>
    <property type="match status" value="1"/>
</dbReference>
<proteinExistence type="predicted"/>
<dbReference type="Proteomes" id="UP000747399">
    <property type="component" value="Unassembled WGS sequence"/>
</dbReference>
<dbReference type="SUPFAM" id="SSF75304">
    <property type="entry name" value="Amidase signature (AS) enzymes"/>
    <property type="match status" value="1"/>
</dbReference>
<dbReference type="InterPro" id="IPR036928">
    <property type="entry name" value="AS_sf"/>
</dbReference>